<dbReference type="AlphaFoldDB" id="A0A650EKW3"/>
<organism evidence="3">
    <name type="scientific">uncultured Helicobacter sp</name>
    <dbReference type="NCBI Taxonomy" id="175537"/>
    <lineage>
        <taxon>Bacteria</taxon>
        <taxon>Pseudomonadati</taxon>
        <taxon>Campylobacterota</taxon>
        <taxon>Epsilonproteobacteria</taxon>
        <taxon>Campylobacterales</taxon>
        <taxon>Helicobacteraceae</taxon>
        <taxon>Helicobacter</taxon>
        <taxon>environmental samples</taxon>
    </lineage>
</organism>
<dbReference type="GO" id="GO:0008168">
    <property type="term" value="F:methyltransferase activity"/>
    <property type="evidence" value="ECO:0007669"/>
    <property type="project" value="UniProtKB-KW"/>
</dbReference>
<dbReference type="PANTHER" id="PTHR43542:SF1">
    <property type="entry name" value="METHYLTRANSFERASE"/>
    <property type="match status" value="1"/>
</dbReference>
<dbReference type="GO" id="GO:0031167">
    <property type="term" value="P:rRNA methylation"/>
    <property type="evidence" value="ECO:0007669"/>
    <property type="project" value="InterPro"/>
</dbReference>
<dbReference type="NCBIfam" id="TIGR00095">
    <property type="entry name" value="16S rRNA (guanine(966)-N(2))-methyltransferase RsmD"/>
    <property type="match status" value="1"/>
</dbReference>
<evidence type="ECO:0000313" key="3">
    <source>
        <dbReference type="EMBL" id="QGT50082.1"/>
    </source>
</evidence>
<accession>A0A650EKW3</accession>
<protein>
    <submittedName>
        <fullName evidence="3">16S rRNA (Guanine(966)-N(2))-methyltransferase RsmD</fullName>
    </submittedName>
</protein>
<dbReference type="SUPFAM" id="SSF53335">
    <property type="entry name" value="S-adenosyl-L-methionine-dependent methyltransferases"/>
    <property type="match status" value="1"/>
</dbReference>
<evidence type="ECO:0000256" key="1">
    <source>
        <dbReference type="ARBA" id="ARBA00022603"/>
    </source>
</evidence>
<sequence length="196" mass="22306">MNFKITTGILKNLPLTLNPNPSTRPTKSIVRQSCFNTIGSEIIESVFIEGFGGCGSMGIEALSRGASRAVFFEKDAFAYEILLENLALANKRESSLVFQAYNADFFTAFWNLQKAILSAHNVILYLDPPFCIRKGMEDIYEQCFTFIQSLEQGFVNLIVFEHWSEYNIPHFIGDFALYKTRKFGKTTLTYYLLKDA</sequence>
<dbReference type="Pfam" id="PF03602">
    <property type="entry name" value="Cons_hypoth95"/>
    <property type="match status" value="1"/>
</dbReference>
<name>A0A650EKW3_9HELI</name>
<keyword evidence="2 3" id="KW-0808">Transferase</keyword>
<gene>
    <name evidence="3" type="ORF">Helico4rc_2020</name>
</gene>
<dbReference type="EMBL" id="MN577567">
    <property type="protein sequence ID" value="QGT50082.1"/>
    <property type="molecule type" value="Genomic_DNA"/>
</dbReference>
<dbReference type="PIRSF" id="PIRSF004553">
    <property type="entry name" value="CHP00095"/>
    <property type="match status" value="1"/>
</dbReference>
<dbReference type="InterPro" id="IPR029063">
    <property type="entry name" value="SAM-dependent_MTases_sf"/>
</dbReference>
<keyword evidence="1 3" id="KW-0489">Methyltransferase</keyword>
<proteinExistence type="predicted"/>
<evidence type="ECO:0000256" key="2">
    <source>
        <dbReference type="ARBA" id="ARBA00022679"/>
    </source>
</evidence>
<dbReference type="PANTHER" id="PTHR43542">
    <property type="entry name" value="METHYLTRANSFERASE"/>
    <property type="match status" value="1"/>
</dbReference>
<dbReference type="InterPro" id="IPR004398">
    <property type="entry name" value="RNA_MeTrfase_RsmD"/>
</dbReference>
<reference evidence="3" key="1">
    <citation type="journal article" date="2020" name="J. ISSAAS">
        <title>Lactobacilli and other gastrointestinal microbiota of Peromyscus leucopus, reservoir host for agents of Lyme disease and other zoonoses in North America.</title>
        <authorList>
            <person name="Milovic A."/>
            <person name="Bassam K."/>
            <person name="Shao H."/>
            <person name="Chatzistamou I."/>
            <person name="Tufts D.M."/>
            <person name="Diuk-Wasser M."/>
            <person name="Barbour A.G."/>
        </authorList>
    </citation>
    <scope>NUCLEOTIDE SEQUENCE</scope>
    <source>
        <strain evidence="3">LL4</strain>
    </source>
</reference>
<dbReference type="Gene3D" id="3.40.50.150">
    <property type="entry name" value="Vaccinia Virus protein VP39"/>
    <property type="match status" value="1"/>
</dbReference>